<dbReference type="EMBL" id="CACRXK020000411">
    <property type="protein sequence ID" value="CAB3981621.1"/>
    <property type="molecule type" value="Genomic_DNA"/>
</dbReference>
<reference evidence="1" key="1">
    <citation type="submission" date="2020-04" db="EMBL/GenBank/DDBJ databases">
        <authorList>
            <person name="Alioto T."/>
            <person name="Alioto T."/>
            <person name="Gomez Garrido J."/>
        </authorList>
    </citation>
    <scope>NUCLEOTIDE SEQUENCE</scope>
    <source>
        <strain evidence="1">A484AB</strain>
    </source>
</reference>
<name>A0A7D9HCZ8_PARCT</name>
<dbReference type="Proteomes" id="UP001152795">
    <property type="component" value="Unassembled WGS sequence"/>
</dbReference>
<dbReference type="AlphaFoldDB" id="A0A7D9HCZ8"/>
<evidence type="ECO:0000313" key="1">
    <source>
        <dbReference type="EMBL" id="CAB3981621.1"/>
    </source>
</evidence>
<sequence>MPKEKGKSRSGPTRGSTYGRPQHGIEQMPAPDVGESLTLVPSTAAVNYADLSVEVFSISSWYNEILRFLGNSDHPSLAPICLPWRVTKVSQSEFPSQISESMLKLTT</sequence>
<organism evidence="1 2">
    <name type="scientific">Paramuricea clavata</name>
    <name type="common">Red gorgonian</name>
    <name type="synonym">Violescent sea-whip</name>
    <dbReference type="NCBI Taxonomy" id="317549"/>
    <lineage>
        <taxon>Eukaryota</taxon>
        <taxon>Metazoa</taxon>
        <taxon>Cnidaria</taxon>
        <taxon>Anthozoa</taxon>
        <taxon>Octocorallia</taxon>
        <taxon>Malacalcyonacea</taxon>
        <taxon>Plexauridae</taxon>
        <taxon>Paramuricea</taxon>
    </lineage>
</organism>
<evidence type="ECO:0000313" key="2">
    <source>
        <dbReference type="Proteomes" id="UP001152795"/>
    </source>
</evidence>
<keyword evidence="2" id="KW-1185">Reference proteome</keyword>
<comment type="caution">
    <text evidence="1">The sequence shown here is derived from an EMBL/GenBank/DDBJ whole genome shotgun (WGS) entry which is preliminary data.</text>
</comment>
<proteinExistence type="predicted"/>
<gene>
    <name evidence="1" type="ORF">PACLA_8A000847</name>
</gene>
<accession>A0A7D9HCZ8</accession>
<protein>
    <submittedName>
        <fullName evidence="1">Uncharacterized protein</fullName>
    </submittedName>
</protein>